<evidence type="ECO:0008006" key="3">
    <source>
        <dbReference type="Google" id="ProtNLM"/>
    </source>
</evidence>
<dbReference type="InterPro" id="IPR036410">
    <property type="entry name" value="HSP_DnaJ_Cys-rich_dom_sf"/>
</dbReference>
<keyword evidence="2" id="KW-1185">Reference proteome</keyword>
<protein>
    <recommendedName>
        <fullName evidence="3">Molecular chaperone DnaJ</fullName>
    </recommendedName>
</protein>
<sequence>MGKHSKPVDCSMCNGTGKQTYNVDNKTEQRNCPGCHGTGKV</sequence>
<gene>
    <name evidence="1" type="ORF">GCM10022254_57330</name>
</gene>
<reference evidence="2" key="1">
    <citation type="journal article" date="2019" name="Int. J. Syst. Evol. Microbiol.">
        <title>The Global Catalogue of Microorganisms (GCM) 10K type strain sequencing project: providing services to taxonomists for standard genome sequencing and annotation.</title>
        <authorList>
            <consortium name="The Broad Institute Genomics Platform"/>
            <consortium name="The Broad Institute Genome Sequencing Center for Infectious Disease"/>
            <person name="Wu L."/>
            <person name="Ma J."/>
        </authorList>
    </citation>
    <scope>NUCLEOTIDE SEQUENCE [LARGE SCALE GENOMIC DNA]</scope>
    <source>
        <strain evidence="2">JCM 17440</strain>
    </source>
</reference>
<dbReference type="SUPFAM" id="SSF57938">
    <property type="entry name" value="DnaJ/Hsp40 cysteine-rich domain"/>
    <property type="match status" value="1"/>
</dbReference>
<proteinExistence type="predicted"/>
<organism evidence="1 2">
    <name type="scientific">Actinomadura meridiana</name>
    <dbReference type="NCBI Taxonomy" id="559626"/>
    <lineage>
        <taxon>Bacteria</taxon>
        <taxon>Bacillati</taxon>
        <taxon>Actinomycetota</taxon>
        <taxon>Actinomycetes</taxon>
        <taxon>Streptosporangiales</taxon>
        <taxon>Thermomonosporaceae</taxon>
        <taxon>Actinomadura</taxon>
    </lineage>
</organism>
<dbReference type="Proteomes" id="UP001501710">
    <property type="component" value="Unassembled WGS sequence"/>
</dbReference>
<dbReference type="EMBL" id="BAABAS010000020">
    <property type="protein sequence ID" value="GAA4239006.1"/>
    <property type="molecule type" value="Genomic_DNA"/>
</dbReference>
<comment type="caution">
    <text evidence="1">The sequence shown here is derived from an EMBL/GenBank/DDBJ whole genome shotgun (WGS) entry which is preliminary data.</text>
</comment>
<accession>A0ABP8CGJ7</accession>
<evidence type="ECO:0000313" key="2">
    <source>
        <dbReference type="Proteomes" id="UP001501710"/>
    </source>
</evidence>
<name>A0ABP8CGJ7_9ACTN</name>
<dbReference type="Gene3D" id="2.10.230.10">
    <property type="entry name" value="Heat shock protein DnaJ, cysteine-rich domain"/>
    <property type="match status" value="1"/>
</dbReference>
<evidence type="ECO:0000313" key="1">
    <source>
        <dbReference type="EMBL" id="GAA4239006.1"/>
    </source>
</evidence>